<dbReference type="Proteomes" id="UP000325440">
    <property type="component" value="Unassembled WGS sequence"/>
</dbReference>
<gene>
    <name evidence="2" type="ORF">CINCED_3A001098</name>
</gene>
<organism evidence="2 3">
    <name type="scientific">Cinara cedri</name>
    <dbReference type="NCBI Taxonomy" id="506608"/>
    <lineage>
        <taxon>Eukaryota</taxon>
        <taxon>Metazoa</taxon>
        <taxon>Ecdysozoa</taxon>
        <taxon>Arthropoda</taxon>
        <taxon>Hexapoda</taxon>
        <taxon>Insecta</taxon>
        <taxon>Pterygota</taxon>
        <taxon>Neoptera</taxon>
        <taxon>Paraneoptera</taxon>
        <taxon>Hemiptera</taxon>
        <taxon>Sternorrhyncha</taxon>
        <taxon>Aphidomorpha</taxon>
        <taxon>Aphidoidea</taxon>
        <taxon>Aphididae</taxon>
        <taxon>Lachninae</taxon>
        <taxon>Cinara</taxon>
    </lineage>
</organism>
<keyword evidence="2" id="KW-0378">Hydrolase</keyword>
<feature type="domain" description="Reverse transcriptase" evidence="1">
    <location>
        <begin position="120"/>
        <end position="334"/>
    </location>
</feature>
<dbReference type="GO" id="GO:0004527">
    <property type="term" value="F:exonuclease activity"/>
    <property type="evidence" value="ECO:0007669"/>
    <property type="project" value="UniProtKB-KW"/>
</dbReference>
<keyword evidence="2" id="KW-0808">Transferase</keyword>
<evidence type="ECO:0000259" key="1">
    <source>
        <dbReference type="PROSITE" id="PS50878"/>
    </source>
</evidence>
<keyword evidence="2" id="KW-0269">Exonuclease</keyword>
<dbReference type="InterPro" id="IPR043502">
    <property type="entry name" value="DNA/RNA_pol_sf"/>
</dbReference>
<dbReference type="PANTHER" id="PTHR36688:SF1">
    <property type="entry name" value="ENDONUCLEASE_EXONUCLEASE_PHOSPHATASE DOMAIN-CONTAINING PROTEIN"/>
    <property type="match status" value="1"/>
</dbReference>
<dbReference type="PANTHER" id="PTHR36688">
    <property type="entry name" value="ENDO/EXONUCLEASE/PHOSPHATASE DOMAIN-CONTAINING PROTEIN"/>
    <property type="match status" value="1"/>
</dbReference>
<dbReference type="OrthoDB" id="6622864at2759"/>
<dbReference type="InterPro" id="IPR052560">
    <property type="entry name" value="RdDP_mobile_element"/>
</dbReference>
<dbReference type="EMBL" id="CABPRJ010000029">
    <property type="protein sequence ID" value="VVC26289.1"/>
    <property type="molecule type" value="Genomic_DNA"/>
</dbReference>
<dbReference type="SUPFAM" id="SSF56672">
    <property type="entry name" value="DNA/RNA polymerases"/>
    <property type="match status" value="1"/>
</dbReference>
<reference evidence="2 3" key="1">
    <citation type="submission" date="2019-08" db="EMBL/GenBank/DDBJ databases">
        <authorList>
            <person name="Alioto T."/>
            <person name="Alioto T."/>
            <person name="Gomez Garrido J."/>
        </authorList>
    </citation>
    <scope>NUCLEOTIDE SEQUENCE [LARGE SCALE GENOMIC DNA]</scope>
</reference>
<keyword evidence="2" id="KW-0548">Nucleotidyltransferase</keyword>
<sequence length="334" mass="38304">METVAINLITDKHNLRIISAYEYNPPNKRIQNSDLPMLFCNTPTILLGDLNSKNIIWGCKKTNPNGLKLYEYTPCTPKEIQIIINKLANKKSPGHDIIKNKILKNLTSKSLSYIASLMNSSMRLGYFPDTWKIAIIIPIYKPEKQNSSPKSHRPISLLPTFSKLLERILLHRIKPFLKIIPLHQFGFKPFHSTTHQLQWIFEIIVNGYKNKKFTTTAFLDISQAFDKVWHHGLILKIKSLNRPLYLNNTLLSFIANRKFHVRIGADISQIHNVKAGVPGDFNSHSLEWGYDENDANGNKLQEWMALRNMKLIYNAKDSKSKESSQRVLSGQQGG</sequence>
<dbReference type="GO" id="GO:0003964">
    <property type="term" value="F:RNA-directed DNA polymerase activity"/>
    <property type="evidence" value="ECO:0007669"/>
    <property type="project" value="UniProtKB-KW"/>
</dbReference>
<dbReference type="GO" id="GO:0004519">
    <property type="term" value="F:endonuclease activity"/>
    <property type="evidence" value="ECO:0007669"/>
    <property type="project" value="UniProtKB-KW"/>
</dbReference>
<dbReference type="PROSITE" id="PS50878">
    <property type="entry name" value="RT_POL"/>
    <property type="match status" value="1"/>
</dbReference>
<dbReference type="Gene3D" id="3.60.10.10">
    <property type="entry name" value="Endonuclease/exonuclease/phosphatase"/>
    <property type="match status" value="2"/>
</dbReference>
<keyword evidence="2" id="KW-0695">RNA-directed DNA polymerase</keyword>
<dbReference type="Pfam" id="PF00078">
    <property type="entry name" value="RVT_1"/>
    <property type="match status" value="1"/>
</dbReference>
<dbReference type="SUPFAM" id="SSF56219">
    <property type="entry name" value="DNase I-like"/>
    <property type="match status" value="2"/>
</dbReference>
<dbReference type="AlphaFoldDB" id="A0A5E4M6B1"/>
<dbReference type="InterPro" id="IPR036691">
    <property type="entry name" value="Endo/exonu/phosph_ase_sf"/>
</dbReference>
<dbReference type="InterPro" id="IPR000477">
    <property type="entry name" value="RT_dom"/>
</dbReference>
<accession>A0A5E4M6B1</accession>
<name>A0A5E4M6B1_9HEMI</name>
<keyword evidence="2" id="KW-0540">Nuclease</keyword>
<dbReference type="CDD" id="cd01650">
    <property type="entry name" value="RT_nLTR_like"/>
    <property type="match status" value="1"/>
</dbReference>
<evidence type="ECO:0000313" key="3">
    <source>
        <dbReference type="Proteomes" id="UP000325440"/>
    </source>
</evidence>
<keyword evidence="3" id="KW-1185">Reference proteome</keyword>
<evidence type="ECO:0000313" key="2">
    <source>
        <dbReference type="EMBL" id="VVC26289.1"/>
    </source>
</evidence>
<keyword evidence="2" id="KW-0255">Endonuclease</keyword>
<protein>
    <submittedName>
        <fullName evidence="2">Endonuclease/exonuclease/phosphatase,Reverse transcriptase domain</fullName>
    </submittedName>
</protein>
<proteinExistence type="predicted"/>